<accession>A0AAP2EZ94</accession>
<evidence type="ECO:0000313" key="1">
    <source>
        <dbReference type="EMBL" id="MBL5934126.1"/>
    </source>
</evidence>
<comment type="caution">
    <text evidence="1">The sequence shown here is derived from an EMBL/GenBank/DDBJ whole genome shotgun (WGS) entry which is preliminary data.</text>
</comment>
<gene>
    <name evidence="1" type="ORF">I7V27_06580</name>
</gene>
<reference evidence="1" key="1">
    <citation type="submission" date="2020-12" db="EMBL/GenBank/DDBJ databases">
        <title>Draft genome sequence of Enterobacter spp., Lelliottia spp. and Serratia spp. isolated from drinking water reservoirs and lakes.</title>
        <authorList>
            <person name="Reitter C."/>
            <person name="Neuhaus K."/>
            <person name="Huegler M."/>
        </authorList>
    </citation>
    <scope>NUCLEOTIDE SEQUENCE</scope>
    <source>
        <strain evidence="1">TZW15</strain>
    </source>
</reference>
<dbReference type="EMBL" id="JAENMS010000002">
    <property type="protein sequence ID" value="MBL5934126.1"/>
    <property type="molecule type" value="Genomic_DNA"/>
</dbReference>
<protein>
    <submittedName>
        <fullName evidence="1">Uncharacterized protein</fullName>
    </submittedName>
</protein>
<dbReference type="RefSeq" id="WP_202665524.1">
    <property type="nucleotide sequence ID" value="NZ_JAENMR010000002.1"/>
</dbReference>
<dbReference type="AlphaFoldDB" id="A0AAP2EZ94"/>
<proteinExistence type="predicted"/>
<sequence>MNVDYLLIGFGRDGEVKKVEHNDGDILASVLTFKPANLDSLQYSERVFTVQIIHHLGNRYAVAMALEEGEVLSALKINTLIESSGMKPVPNDIIGEI</sequence>
<dbReference type="Proteomes" id="UP000653275">
    <property type="component" value="Unassembled WGS sequence"/>
</dbReference>
<evidence type="ECO:0000313" key="2">
    <source>
        <dbReference type="Proteomes" id="UP000653275"/>
    </source>
</evidence>
<name>A0AAP2EZ94_LELAM</name>
<organism evidence="1 2">
    <name type="scientific">Lelliottia amnigena</name>
    <name type="common">Enterobacter amnigenus</name>
    <dbReference type="NCBI Taxonomy" id="61646"/>
    <lineage>
        <taxon>Bacteria</taxon>
        <taxon>Pseudomonadati</taxon>
        <taxon>Pseudomonadota</taxon>
        <taxon>Gammaproteobacteria</taxon>
        <taxon>Enterobacterales</taxon>
        <taxon>Enterobacteriaceae</taxon>
        <taxon>Lelliottia</taxon>
    </lineage>
</organism>